<dbReference type="OrthoDB" id="9157600at2"/>
<organism evidence="1 2">
    <name type="scientific">Nitrosomonas ureae</name>
    <dbReference type="NCBI Taxonomy" id="44577"/>
    <lineage>
        <taxon>Bacteria</taxon>
        <taxon>Pseudomonadati</taxon>
        <taxon>Pseudomonadota</taxon>
        <taxon>Betaproteobacteria</taxon>
        <taxon>Nitrosomonadales</taxon>
        <taxon>Nitrosomonadaceae</taxon>
        <taxon>Nitrosomonas</taxon>
    </lineage>
</organism>
<sequence length="497" mass="54726">MLQQIKRLIISIVTIGTVLFSTPLLAAIPYENNNQTLNILHRFFSVSIFDHFTVPIHYYGSTQPAGYVTEGQQFYVPYCNNTSPAGTQHLYGLYANSIEDHMIAEVPSAIGYTNDQGIMGCPYTTQTNGTQRIWRWWDSLNTNHLTDFPKPVSGSIPGFVKDINFFGYAFPRYKAYCEAKFNGSPGLDSCGGTQITVGTNAAAGGAIFTLTWNGKQFINSHDYGRQIQIADNSVSSCSGNNCADNPTEAGDKWGCNRTNTDNPPHLAWRAHGSPTISSSCSNKILNTSTYPLQWEPQLLAPNGFLGGEDNPVRWLGTFSKKLTFDFQTRPNIIQYQTTIKYPTAENQTRQQVTPAVYLTEEFIKAYKYEGGTVYQAGVPRGALSGNLDSSIPTTDPSYNCLGVTGLVAGGVIRCNTTNSHCLGIYQKHINGHTNHGICKTMPLGRGTGQYGWQTRSLATFNTKNPIPAGNLIIKSYLVVGSLTTVQTEMDWLRVNNY</sequence>
<gene>
    <name evidence="1" type="ORF">SAMN05421510_100240</name>
</gene>
<dbReference type="RefSeq" id="WP_074719556.1">
    <property type="nucleotide sequence ID" value="NZ_FOFX01000002.1"/>
</dbReference>
<proteinExistence type="predicted"/>
<name>A0A1H9A080_9PROT</name>
<reference evidence="1 2" key="1">
    <citation type="submission" date="2016-10" db="EMBL/GenBank/DDBJ databases">
        <authorList>
            <person name="de Groot N.N."/>
        </authorList>
    </citation>
    <scope>NUCLEOTIDE SEQUENCE [LARGE SCALE GENOMIC DNA]</scope>
    <source>
        <strain evidence="1 2">Nm9</strain>
    </source>
</reference>
<evidence type="ECO:0000313" key="2">
    <source>
        <dbReference type="Proteomes" id="UP000181998"/>
    </source>
</evidence>
<protein>
    <submittedName>
        <fullName evidence="1">Uncharacterized protein</fullName>
    </submittedName>
</protein>
<accession>A0A1H9A080</accession>
<dbReference type="EMBL" id="FOFX01000002">
    <property type="protein sequence ID" value="SEP70044.1"/>
    <property type="molecule type" value="Genomic_DNA"/>
</dbReference>
<evidence type="ECO:0000313" key="1">
    <source>
        <dbReference type="EMBL" id="SEP70044.1"/>
    </source>
</evidence>
<dbReference type="AlphaFoldDB" id="A0A1H9A080"/>
<dbReference type="Proteomes" id="UP000181998">
    <property type="component" value="Unassembled WGS sequence"/>
</dbReference>